<feature type="compositionally biased region" description="Polar residues" evidence="1">
    <location>
        <begin position="84"/>
        <end position="102"/>
    </location>
</feature>
<protein>
    <submittedName>
        <fullName evidence="2">Uncharacterized protein</fullName>
    </submittedName>
</protein>
<keyword evidence="3" id="KW-1185">Reference proteome</keyword>
<evidence type="ECO:0000256" key="1">
    <source>
        <dbReference type="SAM" id="MobiDB-lite"/>
    </source>
</evidence>
<feature type="region of interest" description="Disordered" evidence="1">
    <location>
        <begin position="74"/>
        <end position="102"/>
    </location>
</feature>
<dbReference type="EMBL" id="JARQZJ010000031">
    <property type="protein sequence ID" value="KAK9874146.1"/>
    <property type="molecule type" value="Genomic_DNA"/>
</dbReference>
<gene>
    <name evidence="2" type="ORF">WA026_002501</name>
</gene>
<evidence type="ECO:0000313" key="3">
    <source>
        <dbReference type="Proteomes" id="UP001431783"/>
    </source>
</evidence>
<accession>A0AAW1U0X4</accession>
<dbReference type="Proteomes" id="UP001431783">
    <property type="component" value="Unassembled WGS sequence"/>
</dbReference>
<evidence type="ECO:0000313" key="2">
    <source>
        <dbReference type="EMBL" id="KAK9874146.1"/>
    </source>
</evidence>
<proteinExistence type="predicted"/>
<sequence>MAFSHWFKNREATVIYAAKLIRRSIAFFEGLKEKPGTKTLDAKIAAITGNFCDIPLTSRNKITAFNDQQLLSSVNNNHKRRLSTTRSRNEPSTATGTKNYEK</sequence>
<name>A0AAW1U0X4_9CUCU</name>
<comment type="caution">
    <text evidence="2">The sequence shown here is derived from an EMBL/GenBank/DDBJ whole genome shotgun (WGS) entry which is preliminary data.</text>
</comment>
<organism evidence="2 3">
    <name type="scientific">Henosepilachna vigintioctopunctata</name>
    <dbReference type="NCBI Taxonomy" id="420089"/>
    <lineage>
        <taxon>Eukaryota</taxon>
        <taxon>Metazoa</taxon>
        <taxon>Ecdysozoa</taxon>
        <taxon>Arthropoda</taxon>
        <taxon>Hexapoda</taxon>
        <taxon>Insecta</taxon>
        <taxon>Pterygota</taxon>
        <taxon>Neoptera</taxon>
        <taxon>Endopterygota</taxon>
        <taxon>Coleoptera</taxon>
        <taxon>Polyphaga</taxon>
        <taxon>Cucujiformia</taxon>
        <taxon>Coccinelloidea</taxon>
        <taxon>Coccinellidae</taxon>
        <taxon>Epilachninae</taxon>
        <taxon>Epilachnini</taxon>
        <taxon>Henosepilachna</taxon>
    </lineage>
</organism>
<dbReference type="AlphaFoldDB" id="A0AAW1U0X4"/>
<reference evidence="2 3" key="1">
    <citation type="submission" date="2023-03" db="EMBL/GenBank/DDBJ databases">
        <title>Genome insight into feeding habits of ladybird beetles.</title>
        <authorList>
            <person name="Li H.-S."/>
            <person name="Huang Y.-H."/>
            <person name="Pang H."/>
        </authorList>
    </citation>
    <scope>NUCLEOTIDE SEQUENCE [LARGE SCALE GENOMIC DNA]</scope>
    <source>
        <strain evidence="2">SYSU_2023b</strain>
        <tissue evidence="2">Whole body</tissue>
    </source>
</reference>